<dbReference type="RefSeq" id="WP_239128939.1">
    <property type="nucleotide sequence ID" value="NZ_BOOW01000020.1"/>
</dbReference>
<feature type="region of interest" description="Disordered" evidence="1">
    <location>
        <begin position="1"/>
        <end position="44"/>
    </location>
</feature>
<dbReference type="InterPro" id="IPR029044">
    <property type="entry name" value="Nucleotide-diphossugar_trans"/>
</dbReference>
<evidence type="ECO:0000256" key="1">
    <source>
        <dbReference type="SAM" id="MobiDB-lite"/>
    </source>
</evidence>
<accession>A0A919RFM7</accession>
<dbReference type="AlphaFoldDB" id="A0A919RFM7"/>
<proteinExistence type="predicted"/>
<sequence length="249" mass="25864">MPEPDTPNHDAPEPDTPKHDAPEPDALKHEAPEPNPLPGQGATPPKRLVAVLVTNAAGAATPPGLDRDSFLRAVAEDTYEVVAGLELVSPFLITTVPDLDDLVWPGTPVITIPERNGAATVRDAFEAMATARPDATQAVVVCADAPDLPPLLIGKLFRELGRAQITVCQAAGGGAVAVAAHLPLPAWASVDLDAPDVVADLRAAAPGRRMVATGPGWHRLRAPGDLAALDPGLEGWEATRALLSGRALR</sequence>
<feature type="compositionally biased region" description="Basic and acidic residues" evidence="1">
    <location>
        <begin position="1"/>
        <end position="32"/>
    </location>
</feature>
<name>A0A919RFM7_9ACTN</name>
<dbReference type="EMBL" id="BOOW01000020">
    <property type="protein sequence ID" value="GII93025.1"/>
    <property type="molecule type" value="Genomic_DNA"/>
</dbReference>
<organism evidence="2 3">
    <name type="scientific">Sinosporangium siamense</name>
    <dbReference type="NCBI Taxonomy" id="1367973"/>
    <lineage>
        <taxon>Bacteria</taxon>
        <taxon>Bacillati</taxon>
        <taxon>Actinomycetota</taxon>
        <taxon>Actinomycetes</taxon>
        <taxon>Streptosporangiales</taxon>
        <taxon>Streptosporangiaceae</taxon>
        <taxon>Sinosporangium</taxon>
    </lineage>
</organism>
<protein>
    <submittedName>
        <fullName evidence="2">Uncharacterized protein</fullName>
    </submittedName>
</protein>
<evidence type="ECO:0000313" key="3">
    <source>
        <dbReference type="Proteomes" id="UP000606172"/>
    </source>
</evidence>
<comment type="caution">
    <text evidence="2">The sequence shown here is derived from an EMBL/GenBank/DDBJ whole genome shotgun (WGS) entry which is preliminary data.</text>
</comment>
<evidence type="ECO:0000313" key="2">
    <source>
        <dbReference type="EMBL" id="GII93025.1"/>
    </source>
</evidence>
<keyword evidence="3" id="KW-1185">Reference proteome</keyword>
<dbReference type="Proteomes" id="UP000606172">
    <property type="component" value="Unassembled WGS sequence"/>
</dbReference>
<reference evidence="2" key="1">
    <citation type="submission" date="2021-01" db="EMBL/GenBank/DDBJ databases">
        <title>Whole genome shotgun sequence of Sinosporangium siamense NBRC 109515.</title>
        <authorList>
            <person name="Komaki H."/>
            <person name="Tamura T."/>
        </authorList>
    </citation>
    <scope>NUCLEOTIDE SEQUENCE</scope>
    <source>
        <strain evidence="2">NBRC 109515</strain>
    </source>
</reference>
<dbReference type="SUPFAM" id="SSF53448">
    <property type="entry name" value="Nucleotide-diphospho-sugar transferases"/>
    <property type="match status" value="1"/>
</dbReference>
<dbReference type="Gene3D" id="3.90.550.10">
    <property type="entry name" value="Spore Coat Polysaccharide Biosynthesis Protein SpsA, Chain A"/>
    <property type="match status" value="1"/>
</dbReference>
<gene>
    <name evidence="2" type="ORF">Ssi02_32560</name>
</gene>